<name>A0ABS1DAR7_9PROT</name>
<sequence>MTPLSKLLSNLDAKRALGSASFFLMLLVASHALAFLLSGGIASIDVSTARVLVALLMLLLV</sequence>
<dbReference type="Proteomes" id="UP001296873">
    <property type="component" value="Unassembled WGS sequence"/>
</dbReference>
<reference evidence="1 2" key="1">
    <citation type="journal article" date="2020" name="Microorganisms">
        <title>Osmotic Adaptation and Compatible Solute Biosynthesis of Phototrophic Bacteria as Revealed from Genome Analyses.</title>
        <authorList>
            <person name="Imhoff J.F."/>
            <person name="Rahn T."/>
            <person name="Kunzel S."/>
            <person name="Keller A."/>
            <person name="Neulinger S.C."/>
        </authorList>
    </citation>
    <scope>NUCLEOTIDE SEQUENCE [LARGE SCALE GENOMIC DNA]</scope>
    <source>
        <strain evidence="1 2">DSM 9895</strain>
    </source>
</reference>
<keyword evidence="2" id="KW-1185">Reference proteome</keyword>
<evidence type="ECO:0000313" key="1">
    <source>
        <dbReference type="EMBL" id="MBK1666996.1"/>
    </source>
</evidence>
<dbReference type="RefSeq" id="WP_200339054.1">
    <property type="nucleotide sequence ID" value="NZ_NRRL01000003.1"/>
</dbReference>
<comment type="caution">
    <text evidence="1">The sequence shown here is derived from an EMBL/GenBank/DDBJ whole genome shotgun (WGS) entry which is preliminary data.</text>
</comment>
<evidence type="ECO:0000313" key="2">
    <source>
        <dbReference type="Proteomes" id="UP001296873"/>
    </source>
</evidence>
<protein>
    <recommendedName>
        <fullName evidence="3">GGDEF domain-containing protein</fullName>
    </recommendedName>
</protein>
<proteinExistence type="predicted"/>
<accession>A0ABS1DAR7</accession>
<dbReference type="EMBL" id="NRRL01000003">
    <property type="protein sequence ID" value="MBK1666996.1"/>
    <property type="molecule type" value="Genomic_DNA"/>
</dbReference>
<gene>
    <name evidence="1" type="ORF">CKO28_02925</name>
</gene>
<evidence type="ECO:0008006" key="3">
    <source>
        <dbReference type="Google" id="ProtNLM"/>
    </source>
</evidence>
<organism evidence="1 2">
    <name type="scientific">Rhodovibrio sodomensis</name>
    <dbReference type="NCBI Taxonomy" id="1088"/>
    <lineage>
        <taxon>Bacteria</taxon>
        <taxon>Pseudomonadati</taxon>
        <taxon>Pseudomonadota</taxon>
        <taxon>Alphaproteobacteria</taxon>
        <taxon>Rhodospirillales</taxon>
        <taxon>Rhodovibrionaceae</taxon>
        <taxon>Rhodovibrio</taxon>
    </lineage>
</organism>